<feature type="compositionally biased region" description="Polar residues" evidence="1">
    <location>
        <begin position="1"/>
        <end position="11"/>
    </location>
</feature>
<gene>
    <name evidence="2" type="ORF">ACH3VR_04250</name>
</gene>
<name>A0ABW7Q5R6_9MICO</name>
<comment type="caution">
    <text evidence="2">The sequence shown here is derived from an EMBL/GenBank/DDBJ whole genome shotgun (WGS) entry which is preliminary data.</text>
</comment>
<accession>A0ABW7Q5R6</accession>
<dbReference type="RefSeq" id="WP_396639496.1">
    <property type="nucleotide sequence ID" value="NZ_JBIQWL010000001.1"/>
</dbReference>
<dbReference type="EMBL" id="JBIQWL010000001">
    <property type="protein sequence ID" value="MFH8249562.1"/>
    <property type="molecule type" value="Genomic_DNA"/>
</dbReference>
<proteinExistence type="predicted"/>
<evidence type="ECO:0000256" key="1">
    <source>
        <dbReference type="SAM" id="MobiDB-lite"/>
    </source>
</evidence>
<feature type="region of interest" description="Disordered" evidence="1">
    <location>
        <begin position="1"/>
        <end position="40"/>
    </location>
</feature>
<feature type="compositionally biased region" description="Basic and acidic residues" evidence="1">
    <location>
        <begin position="14"/>
        <end position="40"/>
    </location>
</feature>
<protein>
    <submittedName>
        <fullName evidence="2">Iron chaperone</fullName>
    </submittedName>
</protein>
<dbReference type="Proteomes" id="UP001610861">
    <property type="component" value="Unassembled WGS sequence"/>
</dbReference>
<sequence>MTTERTTTKSGFTADERAAMRNRAAELKKQERKGKTAEEKAAIDREDLLDAIADMEDADRAIAQGIDDIVTSVAPQLGSKTWYGFPAYTRDGKVVLFFKPAAKYSSRYATLGFEEASQLDDGDMWPTSYAILSLTKAGEERIAELVKRAAG</sequence>
<dbReference type="SUPFAM" id="SSF159888">
    <property type="entry name" value="YdhG-like"/>
    <property type="match status" value="1"/>
</dbReference>
<organism evidence="2 3">
    <name type="scientific">Microbacterium alkaliflavum</name>
    <dbReference type="NCBI Taxonomy" id="3248839"/>
    <lineage>
        <taxon>Bacteria</taxon>
        <taxon>Bacillati</taxon>
        <taxon>Actinomycetota</taxon>
        <taxon>Actinomycetes</taxon>
        <taxon>Micrococcales</taxon>
        <taxon>Microbacteriaceae</taxon>
        <taxon>Microbacterium</taxon>
    </lineage>
</organism>
<evidence type="ECO:0000313" key="2">
    <source>
        <dbReference type="EMBL" id="MFH8249562.1"/>
    </source>
</evidence>
<keyword evidence="3" id="KW-1185">Reference proteome</keyword>
<reference evidence="2 3" key="1">
    <citation type="submission" date="2024-09" db="EMBL/GenBank/DDBJ databases">
        <authorList>
            <person name="Pan X."/>
        </authorList>
    </citation>
    <scope>NUCLEOTIDE SEQUENCE [LARGE SCALE GENOMIC DNA]</scope>
    <source>
        <strain evidence="2 3">B2969</strain>
    </source>
</reference>
<evidence type="ECO:0000313" key="3">
    <source>
        <dbReference type="Proteomes" id="UP001610861"/>
    </source>
</evidence>